<protein>
    <submittedName>
        <fullName evidence="6">LemA family protein</fullName>
    </submittedName>
</protein>
<evidence type="ECO:0000256" key="4">
    <source>
        <dbReference type="ARBA" id="ARBA00022989"/>
    </source>
</evidence>
<comment type="similarity">
    <text evidence="2">Belongs to the LemA family.</text>
</comment>
<dbReference type="Proteomes" id="UP000315440">
    <property type="component" value="Unassembled WGS sequence"/>
</dbReference>
<dbReference type="GO" id="GO:0016020">
    <property type="term" value="C:membrane"/>
    <property type="evidence" value="ECO:0007669"/>
    <property type="project" value="UniProtKB-SubCell"/>
</dbReference>
<dbReference type="Pfam" id="PF04011">
    <property type="entry name" value="LemA"/>
    <property type="match status" value="1"/>
</dbReference>
<sequence>MEAAIPLLLLLGAVLAAPFVWFLINYNRFVTLRQHLRESWSDIGVEMQRRYDLIPNLVETVKGYASHEEQVFRETAELRNQAMRNHGSATEQAVDESALEIGVGRLLAVAEGYPELKADTHFLALQRELSNTEDRIAASRRFYNGNVRELNELREQFPASLVAGVMGVERASYFELTSEAARRAPGWAN</sequence>
<proteinExistence type="inferred from homology"/>
<keyword evidence="3" id="KW-0812">Transmembrane</keyword>
<dbReference type="EMBL" id="SJPQ01000002">
    <property type="protein sequence ID" value="TWT88886.1"/>
    <property type="molecule type" value="Genomic_DNA"/>
</dbReference>
<evidence type="ECO:0000256" key="5">
    <source>
        <dbReference type="ARBA" id="ARBA00023136"/>
    </source>
</evidence>
<gene>
    <name evidence="6" type="ORF">Mal64_23760</name>
</gene>
<evidence type="ECO:0000256" key="1">
    <source>
        <dbReference type="ARBA" id="ARBA00004167"/>
    </source>
</evidence>
<dbReference type="PANTHER" id="PTHR34478">
    <property type="entry name" value="PROTEIN LEMA"/>
    <property type="match status" value="1"/>
</dbReference>
<evidence type="ECO:0000256" key="3">
    <source>
        <dbReference type="ARBA" id="ARBA00022692"/>
    </source>
</evidence>
<dbReference type="OrthoDB" id="9804152at2"/>
<reference evidence="6 7" key="1">
    <citation type="submission" date="2019-02" db="EMBL/GenBank/DDBJ databases">
        <title>Deep-cultivation of Planctomycetes and their phenomic and genomic characterization uncovers novel biology.</title>
        <authorList>
            <person name="Wiegand S."/>
            <person name="Jogler M."/>
            <person name="Boedeker C."/>
            <person name="Pinto D."/>
            <person name="Vollmers J."/>
            <person name="Rivas-Marin E."/>
            <person name="Kohn T."/>
            <person name="Peeters S.H."/>
            <person name="Heuer A."/>
            <person name="Rast P."/>
            <person name="Oberbeckmann S."/>
            <person name="Bunk B."/>
            <person name="Jeske O."/>
            <person name="Meyerdierks A."/>
            <person name="Storesund J.E."/>
            <person name="Kallscheuer N."/>
            <person name="Luecker S."/>
            <person name="Lage O.M."/>
            <person name="Pohl T."/>
            <person name="Merkel B.J."/>
            <person name="Hornburger P."/>
            <person name="Mueller R.-W."/>
            <person name="Bruemmer F."/>
            <person name="Labrenz M."/>
            <person name="Spormann A.M."/>
            <person name="Op Den Camp H."/>
            <person name="Overmann J."/>
            <person name="Amann R."/>
            <person name="Jetten M.S.M."/>
            <person name="Mascher T."/>
            <person name="Medema M.H."/>
            <person name="Devos D.P."/>
            <person name="Kaster A.-K."/>
            <person name="Ovreas L."/>
            <person name="Rohde M."/>
            <person name="Galperin M.Y."/>
            <person name="Jogler C."/>
        </authorList>
    </citation>
    <scope>NUCLEOTIDE SEQUENCE [LARGE SCALE GENOMIC DNA]</scope>
    <source>
        <strain evidence="6 7">Mal64</strain>
    </source>
</reference>
<keyword evidence="5" id="KW-0472">Membrane</keyword>
<accession>A0A5C5ZP15</accession>
<keyword evidence="4" id="KW-1133">Transmembrane helix</keyword>
<evidence type="ECO:0000256" key="2">
    <source>
        <dbReference type="ARBA" id="ARBA00008854"/>
    </source>
</evidence>
<name>A0A5C5ZP15_9BACT</name>
<keyword evidence="7" id="KW-1185">Reference proteome</keyword>
<dbReference type="SUPFAM" id="SSF140478">
    <property type="entry name" value="LemA-like"/>
    <property type="match status" value="1"/>
</dbReference>
<dbReference type="PANTHER" id="PTHR34478:SF2">
    <property type="entry name" value="MEMBRANE PROTEIN"/>
    <property type="match status" value="1"/>
</dbReference>
<dbReference type="RefSeq" id="WP_146400326.1">
    <property type="nucleotide sequence ID" value="NZ_SJPQ01000002.1"/>
</dbReference>
<dbReference type="InterPro" id="IPR023353">
    <property type="entry name" value="LemA-like_dom_sf"/>
</dbReference>
<comment type="subcellular location">
    <subcellularLocation>
        <location evidence="1">Membrane</location>
        <topology evidence="1">Single-pass membrane protein</topology>
    </subcellularLocation>
</comment>
<comment type="caution">
    <text evidence="6">The sequence shown here is derived from an EMBL/GenBank/DDBJ whole genome shotgun (WGS) entry which is preliminary data.</text>
</comment>
<evidence type="ECO:0000313" key="6">
    <source>
        <dbReference type="EMBL" id="TWT88886.1"/>
    </source>
</evidence>
<dbReference type="Gene3D" id="1.20.1440.20">
    <property type="entry name" value="LemA-like domain"/>
    <property type="match status" value="1"/>
</dbReference>
<evidence type="ECO:0000313" key="7">
    <source>
        <dbReference type="Proteomes" id="UP000315440"/>
    </source>
</evidence>
<organism evidence="6 7">
    <name type="scientific">Pseudobythopirellula maris</name>
    <dbReference type="NCBI Taxonomy" id="2527991"/>
    <lineage>
        <taxon>Bacteria</taxon>
        <taxon>Pseudomonadati</taxon>
        <taxon>Planctomycetota</taxon>
        <taxon>Planctomycetia</taxon>
        <taxon>Pirellulales</taxon>
        <taxon>Lacipirellulaceae</taxon>
        <taxon>Pseudobythopirellula</taxon>
    </lineage>
</organism>
<dbReference type="InterPro" id="IPR007156">
    <property type="entry name" value="MamQ_LemA"/>
</dbReference>
<dbReference type="AlphaFoldDB" id="A0A5C5ZP15"/>